<sequence>AECVKKLQDLNLHQSLVLVCLCVAWSREQDETHNTGCGVGRSQAYEIYRNCLKPTDGYNSRNTFNIGINPVSESEWADLLESGLQTRGLVSCPNERVGPSRPSTPSTSHSNNNLGPSPFKSPSKRKQMAFQRSAL</sequence>
<reference evidence="3" key="1">
    <citation type="submission" date="2014-03" db="EMBL/GenBank/DDBJ databases">
        <title>The Genome Sequence of Puccinia striiformis f. sp. tritici PST-78.</title>
        <authorList>
            <consortium name="The Broad Institute Genome Sequencing Platform"/>
            <person name="Cuomo C."/>
            <person name="Hulbert S."/>
            <person name="Chen X."/>
            <person name="Walker B."/>
            <person name="Young S.K."/>
            <person name="Zeng Q."/>
            <person name="Gargeya S."/>
            <person name="Fitzgerald M."/>
            <person name="Haas B."/>
            <person name="Abouelleil A."/>
            <person name="Alvarado L."/>
            <person name="Arachchi H.M."/>
            <person name="Berlin A.M."/>
            <person name="Chapman S.B."/>
            <person name="Goldberg J."/>
            <person name="Griggs A."/>
            <person name="Gujja S."/>
            <person name="Hansen M."/>
            <person name="Howarth C."/>
            <person name="Imamovic A."/>
            <person name="Larimer J."/>
            <person name="McCowan C."/>
            <person name="Montmayeur A."/>
            <person name="Murphy C."/>
            <person name="Neiman D."/>
            <person name="Pearson M."/>
            <person name="Priest M."/>
            <person name="Roberts A."/>
            <person name="Saif S."/>
            <person name="Shea T."/>
            <person name="Sisk P."/>
            <person name="Sykes S."/>
            <person name="Wortman J."/>
            <person name="Nusbaum C."/>
            <person name="Birren B."/>
        </authorList>
    </citation>
    <scope>NUCLEOTIDE SEQUENCE [LARGE SCALE GENOMIC DNA]</scope>
    <source>
        <strain evidence="3">race PST-78</strain>
    </source>
</reference>
<dbReference type="Proteomes" id="UP000054564">
    <property type="component" value="Unassembled WGS sequence"/>
</dbReference>
<dbReference type="EMBL" id="AJIL01008024">
    <property type="protein sequence ID" value="KNE86803.1"/>
    <property type="molecule type" value="Genomic_DNA"/>
</dbReference>
<name>A0A0L0UIE1_9BASI</name>
<feature type="compositionally biased region" description="Low complexity" evidence="1">
    <location>
        <begin position="99"/>
        <end position="113"/>
    </location>
</feature>
<gene>
    <name evidence="2" type="ORF">PSTG_19830</name>
</gene>
<organism evidence="2 3">
    <name type="scientific">Puccinia striiformis f. sp. tritici PST-78</name>
    <dbReference type="NCBI Taxonomy" id="1165861"/>
    <lineage>
        <taxon>Eukaryota</taxon>
        <taxon>Fungi</taxon>
        <taxon>Dikarya</taxon>
        <taxon>Basidiomycota</taxon>
        <taxon>Pucciniomycotina</taxon>
        <taxon>Pucciniomycetes</taxon>
        <taxon>Pucciniales</taxon>
        <taxon>Pucciniaceae</taxon>
        <taxon>Puccinia</taxon>
    </lineage>
</organism>
<comment type="caution">
    <text evidence="2">The sequence shown here is derived from an EMBL/GenBank/DDBJ whole genome shotgun (WGS) entry which is preliminary data.</text>
</comment>
<accession>A0A0L0UIE1</accession>
<feature type="non-terminal residue" evidence="2">
    <location>
        <position position="1"/>
    </location>
</feature>
<evidence type="ECO:0000256" key="1">
    <source>
        <dbReference type="SAM" id="MobiDB-lite"/>
    </source>
</evidence>
<evidence type="ECO:0000313" key="2">
    <source>
        <dbReference type="EMBL" id="KNE86803.1"/>
    </source>
</evidence>
<feature type="non-terminal residue" evidence="2">
    <location>
        <position position="135"/>
    </location>
</feature>
<dbReference type="STRING" id="1165861.A0A0L0UIE1"/>
<dbReference type="AlphaFoldDB" id="A0A0L0UIE1"/>
<keyword evidence="3" id="KW-1185">Reference proteome</keyword>
<dbReference type="OrthoDB" id="1926878at2759"/>
<feature type="region of interest" description="Disordered" evidence="1">
    <location>
        <begin position="90"/>
        <end position="135"/>
    </location>
</feature>
<evidence type="ECO:0000313" key="3">
    <source>
        <dbReference type="Proteomes" id="UP000054564"/>
    </source>
</evidence>
<proteinExistence type="predicted"/>
<protein>
    <submittedName>
        <fullName evidence="2">Uncharacterized protein</fullName>
    </submittedName>
</protein>